<dbReference type="KEGG" id="mey:TM49_03325"/>
<proteinExistence type="inferred from homology"/>
<evidence type="ECO:0008006" key="8">
    <source>
        <dbReference type="Google" id="ProtNLM"/>
    </source>
</evidence>
<keyword evidence="7" id="KW-1185">Reference proteome</keyword>
<dbReference type="Pfam" id="PF00701">
    <property type="entry name" value="DHDPS"/>
    <property type="match status" value="1"/>
</dbReference>
<feature type="active site" description="Schiff-base intermediate with substrate" evidence="4">
    <location>
        <position position="164"/>
    </location>
</feature>
<dbReference type="HOGENOM" id="CLU_049343_5_1_5"/>
<dbReference type="InterPro" id="IPR013785">
    <property type="entry name" value="Aldolase_TIM"/>
</dbReference>
<dbReference type="GO" id="GO:0016829">
    <property type="term" value="F:lyase activity"/>
    <property type="evidence" value="ECO:0007669"/>
    <property type="project" value="UniProtKB-KW"/>
</dbReference>
<organism evidence="6 7">
    <name type="scientific">Martelella endophytica</name>
    <dbReference type="NCBI Taxonomy" id="1486262"/>
    <lineage>
        <taxon>Bacteria</taxon>
        <taxon>Pseudomonadati</taxon>
        <taxon>Pseudomonadota</taxon>
        <taxon>Alphaproteobacteria</taxon>
        <taxon>Hyphomicrobiales</taxon>
        <taxon>Aurantimonadaceae</taxon>
        <taxon>Martelella</taxon>
    </lineage>
</organism>
<dbReference type="PROSITE" id="PS00666">
    <property type="entry name" value="DHDPS_2"/>
    <property type="match status" value="1"/>
</dbReference>
<dbReference type="RefSeq" id="WP_045679527.1">
    <property type="nucleotide sequence ID" value="NZ_CP010803.1"/>
</dbReference>
<dbReference type="PANTHER" id="PTHR12128">
    <property type="entry name" value="DIHYDRODIPICOLINATE SYNTHASE"/>
    <property type="match status" value="1"/>
</dbReference>
<sequence length="310" mass="33590">MPRFHGVIPPVSTLFTPDLAFDRESQASLIDHMIEGGVHGLFFLGSNGESQHMPIEMRLEIAEFCIAHVAGRVPVLIGIGLPSTTESIKLGQHAAAHGADAVVAINPFYARLSEANLYRYFREIADNVDLPLMIYNFPVVTGQDLSPELVLKLALDCKNIIGLKDTVDTLSHIRRAIHVIKAQRPDFLVFAGFDEYLHGTLIMGGDGVVPASANFAPQLTVELYEAYRRGDHAAAVAWQQKLVHTSYMTALEAPFYSVVKEGIKMVGFADATAVLPPAAPASPESIRTLHDMLVAAGVLAEPEAVQKLSA</sequence>
<evidence type="ECO:0000256" key="3">
    <source>
        <dbReference type="PIRNR" id="PIRNR001365"/>
    </source>
</evidence>
<gene>
    <name evidence="6" type="ORF">TM49_03325</name>
</gene>
<comment type="similarity">
    <text evidence="3">Belongs to the DapA family.</text>
</comment>
<evidence type="ECO:0000256" key="5">
    <source>
        <dbReference type="PIRSR" id="PIRSR001365-2"/>
    </source>
</evidence>
<evidence type="ECO:0000256" key="2">
    <source>
        <dbReference type="ARBA" id="ARBA00023270"/>
    </source>
</evidence>
<keyword evidence="1 3" id="KW-0456">Lyase</keyword>
<dbReference type="STRING" id="1486262.TM49_03325"/>
<dbReference type="EMBL" id="CP010803">
    <property type="protein sequence ID" value="AJY44936.1"/>
    <property type="molecule type" value="Genomic_DNA"/>
</dbReference>
<dbReference type="SMART" id="SM01130">
    <property type="entry name" value="DHDPS"/>
    <property type="match status" value="1"/>
</dbReference>
<dbReference type="OrthoDB" id="9778880at2"/>
<dbReference type="PATRIC" id="fig|1486262.3.peg.678"/>
<evidence type="ECO:0000313" key="6">
    <source>
        <dbReference type="EMBL" id="AJY44936.1"/>
    </source>
</evidence>
<keyword evidence="2" id="KW-0704">Schiff base</keyword>
<dbReference type="SUPFAM" id="SSF51569">
    <property type="entry name" value="Aldolase"/>
    <property type="match status" value="1"/>
</dbReference>
<protein>
    <recommendedName>
        <fullName evidence="8">Dihydrodipicolinate synthase</fullName>
    </recommendedName>
</protein>
<dbReference type="GO" id="GO:0005829">
    <property type="term" value="C:cytosol"/>
    <property type="evidence" value="ECO:0007669"/>
    <property type="project" value="TreeGrafter"/>
</dbReference>
<dbReference type="Proteomes" id="UP000032611">
    <property type="component" value="Chromosome"/>
</dbReference>
<dbReference type="InterPro" id="IPR002220">
    <property type="entry name" value="DapA-like"/>
</dbReference>
<dbReference type="AlphaFoldDB" id="A0A0D5LLB6"/>
<evidence type="ECO:0000313" key="7">
    <source>
        <dbReference type="Proteomes" id="UP000032611"/>
    </source>
</evidence>
<feature type="active site" description="Proton donor/acceptor" evidence="4">
    <location>
        <position position="135"/>
    </location>
</feature>
<name>A0A0D5LLB6_MAREN</name>
<evidence type="ECO:0000256" key="1">
    <source>
        <dbReference type="ARBA" id="ARBA00023239"/>
    </source>
</evidence>
<dbReference type="InterPro" id="IPR020625">
    <property type="entry name" value="Schiff_base-form_aldolases_AS"/>
</dbReference>
<feature type="binding site" evidence="5">
    <location>
        <position position="209"/>
    </location>
    <ligand>
        <name>pyruvate</name>
        <dbReference type="ChEBI" id="CHEBI:15361"/>
    </ligand>
</feature>
<reference evidence="6 7" key="1">
    <citation type="journal article" date="2015" name="Genome Announc.">
        <title>Complete genome sequence of Martelella endophytica YC6887, which has antifungal activity associated with a halophyte.</title>
        <authorList>
            <person name="Khan A."/>
            <person name="Khan H."/>
            <person name="Chung E.J."/>
            <person name="Hossain M.T."/>
            <person name="Chung Y.R."/>
        </authorList>
    </citation>
    <scope>NUCLEOTIDE SEQUENCE [LARGE SCALE GENOMIC DNA]</scope>
    <source>
        <strain evidence="6">YC6887</strain>
    </source>
</reference>
<dbReference type="PRINTS" id="PR00146">
    <property type="entry name" value="DHPICSNTHASE"/>
</dbReference>
<dbReference type="PIRSF" id="PIRSF001365">
    <property type="entry name" value="DHDPS"/>
    <property type="match status" value="1"/>
</dbReference>
<dbReference type="CDD" id="cd00408">
    <property type="entry name" value="DHDPS-like"/>
    <property type="match status" value="1"/>
</dbReference>
<dbReference type="Gene3D" id="3.20.20.70">
    <property type="entry name" value="Aldolase class I"/>
    <property type="match status" value="1"/>
</dbReference>
<evidence type="ECO:0000256" key="4">
    <source>
        <dbReference type="PIRSR" id="PIRSR001365-1"/>
    </source>
</evidence>
<dbReference type="PANTHER" id="PTHR12128:SF28">
    <property type="entry name" value="2-DEHYDRO-3-DEOXY-D-GLUCONATE ALDOLASE YAGE-RELATED"/>
    <property type="match status" value="1"/>
</dbReference>
<accession>A0A0D5LLB6</accession>